<evidence type="ECO:0000313" key="2">
    <source>
        <dbReference type="Proteomes" id="UP000601099"/>
    </source>
</evidence>
<evidence type="ECO:0000313" key="1">
    <source>
        <dbReference type="EMBL" id="MBG8552294.1"/>
    </source>
</evidence>
<dbReference type="Pfam" id="PF13692">
    <property type="entry name" value="Glyco_trans_1_4"/>
    <property type="match status" value="1"/>
</dbReference>
<dbReference type="PANTHER" id="PTHR12526">
    <property type="entry name" value="GLYCOSYLTRANSFERASE"/>
    <property type="match status" value="1"/>
</dbReference>
<dbReference type="SUPFAM" id="SSF53756">
    <property type="entry name" value="UDP-Glycosyltransferase/glycogen phosphorylase"/>
    <property type="match status" value="1"/>
</dbReference>
<accession>A0ABS0KWQ6</accession>
<dbReference type="EMBL" id="JADWYK010000001">
    <property type="protein sequence ID" value="MBG8552294.1"/>
    <property type="molecule type" value="Genomic_DNA"/>
</dbReference>
<dbReference type="Gene3D" id="3.40.50.2000">
    <property type="entry name" value="Glycogen Phosphorylase B"/>
    <property type="match status" value="2"/>
</dbReference>
<keyword evidence="2" id="KW-1185">Reference proteome</keyword>
<name>A0ABS0KWQ6_9BACT</name>
<sequence length="379" mass="42376">MRIAFISLMANAPWGGSEVLWSNTAAYALEQGHEVFFSAFEWPSPHANINKLIQKGAVSYFRPHPTLKTRLINKLYKAAKVSSPEVAAIKKFNPDVILFNQGGAYTLRYWPELLAFAKENAIPYHLICHSYNEVVTFAEKQQKFIVSIFEGAVKVFTVSLQQKAIIERQLAHSITNNIQVSNLLNLPAEYPIPFPATTIDVPQLACIGSLTILAKGQDILFEALSSKKWKDRPWQLNLFGTGPDLDYLKRLASFYRIDDKVKFRGHVANMAAIWAECHLLIVPSRIDSGPMVVAEAMICGRPVVSTRVGIVPEWITSGDTGYIAEGITSHALDQILEVAWNDRYNWQKIGQQASIFGKNKMAASPVELFLDQLLTAENL</sequence>
<dbReference type="CDD" id="cd03801">
    <property type="entry name" value="GT4_PimA-like"/>
    <property type="match status" value="1"/>
</dbReference>
<gene>
    <name evidence="1" type="ORF">I5L79_01985</name>
</gene>
<dbReference type="RefSeq" id="WP_196953334.1">
    <property type="nucleotide sequence ID" value="NZ_JADWYK010000001.1"/>
</dbReference>
<comment type="caution">
    <text evidence="1">The sequence shown here is derived from an EMBL/GenBank/DDBJ whole genome shotgun (WGS) entry which is preliminary data.</text>
</comment>
<dbReference type="Proteomes" id="UP000601099">
    <property type="component" value="Unassembled WGS sequence"/>
</dbReference>
<protein>
    <submittedName>
        <fullName evidence="1">Glycosyltransferase family 4 protein</fullName>
    </submittedName>
</protein>
<proteinExistence type="predicted"/>
<organism evidence="1 2">
    <name type="scientific">Hymenobacter guriensis</name>
    <dbReference type="NCBI Taxonomy" id="2793065"/>
    <lineage>
        <taxon>Bacteria</taxon>
        <taxon>Pseudomonadati</taxon>
        <taxon>Bacteroidota</taxon>
        <taxon>Cytophagia</taxon>
        <taxon>Cytophagales</taxon>
        <taxon>Hymenobacteraceae</taxon>
        <taxon>Hymenobacter</taxon>
    </lineage>
</organism>
<reference evidence="1 2" key="1">
    <citation type="submission" date="2020-11" db="EMBL/GenBank/DDBJ databases">
        <title>Hymenobacter sp.</title>
        <authorList>
            <person name="Kim M.K."/>
        </authorList>
    </citation>
    <scope>NUCLEOTIDE SEQUENCE [LARGE SCALE GENOMIC DNA]</scope>
    <source>
        <strain evidence="1 2">BT594</strain>
    </source>
</reference>